<evidence type="ECO:0000313" key="2">
    <source>
        <dbReference type="Proteomes" id="UP000607281"/>
    </source>
</evidence>
<dbReference type="Pfam" id="PF19671">
    <property type="entry name" value="DUF6174"/>
    <property type="match status" value="1"/>
</dbReference>
<evidence type="ECO:0000313" key="1">
    <source>
        <dbReference type="EMBL" id="MBD2344190.1"/>
    </source>
</evidence>
<sequence>MRLPIAISLGFLLSLSITIPVMSQSTMQIEESNLRQNLNLRRLIFNRQLWDSKNISNYRYRLSNSCFCLPEARGPVVIEVRNGQTISITSVNPDQVINPQFFQQYSTVPKLFNVIQDAIKRQAFSLNISYDHKFGYPTEISIDYNSQIADEELFLTIENFEVLP</sequence>
<proteinExistence type="predicted"/>
<dbReference type="Proteomes" id="UP000607281">
    <property type="component" value="Unassembled WGS sequence"/>
</dbReference>
<accession>A0ABR8CQX4</accession>
<dbReference type="EMBL" id="JACJRF010000010">
    <property type="protein sequence ID" value="MBD2344190.1"/>
    <property type="molecule type" value="Genomic_DNA"/>
</dbReference>
<protein>
    <submittedName>
        <fullName evidence="1">Uncharacterized protein</fullName>
    </submittedName>
</protein>
<comment type="caution">
    <text evidence="1">The sequence shown here is derived from an EMBL/GenBank/DDBJ whole genome shotgun (WGS) entry which is preliminary data.</text>
</comment>
<gene>
    <name evidence="1" type="ORF">H6G18_08510</name>
</gene>
<name>A0ABR8CQX4_9NOST</name>
<dbReference type="InterPro" id="IPR046172">
    <property type="entry name" value="DUF6174"/>
</dbReference>
<dbReference type="RefSeq" id="WP_190406648.1">
    <property type="nucleotide sequence ID" value="NZ_JACJRF010000010.1"/>
</dbReference>
<organism evidence="1 2">
    <name type="scientific">Anabaena subtropica FACHB-260</name>
    <dbReference type="NCBI Taxonomy" id="2692884"/>
    <lineage>
        <taxon>Bacteria</taxon>
        <taxon>Bacillati</taxon>
        <taxon>Cyanobacteriota</taxon>
        <taxon>Cyanophyceae</taxon>
        <taxon>Nostocales</taxon>
        <taxon>Nostocaceae</taxon>
        <taxon>Anabaena</taxon>
    </lineage>
</organism>
<keyword evidence="2" id="KW-1185">Reference proteome</keyword>
<reference evidence="1 2" key="1">
    <citation type="journal article" date="2020" name="ISME J.">
        <title>Comparative genomics reveals insights into cyanobacterial evolution and habitat adaptation.</title>
        <authorList>
            <person name="Chen M.Y."/>
            <person name="Teng W.K."/>
            <person name="Zhao L."/>
            <person name="Hu C.X."/>
            <person name="Zhou Y.K."/>
            <person name="Han B.P."/>
            <person name="Song L.R."/>
            <person name="Shu W.S."/>
        </authorList>
    </citation>
    <scope>NUCLEOTIDE SEQUENCE [LARGE SCALE GENOMIC DNA]</scope>
    <source>
        <strain evidence="1 2">FACHB-260</strain>
    </source>
</reference>